<name>E3DQ88_HALPG</name>
<keyword evidence="3 12" id="KW-0479">Metal-binding</keyword>
<dbReference type="GO" id="GO:0000287">
    <property type="term" value="F:magnesium ion binding"/>
    <property type="evidence" value="ECO:0007669"/>
    <property type="project" value="InterPro"/>
</dbReference>
<feature type="active site" description="Nucleophile" evidence="10">
    <location>
        <position position="13"/>
    </location>
</feature>
<evidence type="ECO:0000256" key="8">
    <source>
        <dbReference type="ARBA" id="ARBA00044968"/>
    </source>
</evidence>
<feature type="binding site" evidence="11">
    <location>
        <position position="147"/>
    </location>
    <ligand>
        <name>substrate</name>
    </ligand>
</feature>
<feature type="binding site" evidence="11">
    <location>
        <begin position="13"/>
        <end position="15"/>
    </location>
    <ligand>
        <name>substrate</name>
    </ligand>
</feature>
<comment type="catalytic activity">
    <reaction evidence="7">
        <text>beta-D-glucose 1-phosphate = beta-D-glucose 6-phosphate</text>
        <dbReference type="Rhea" id="RHEA:20113"/>
        <dbReference type="ChEBI" id="CHEBI:57684"/>
        <dbReference type="ChEBI" id="CHEBI:58247"/>
        <dbReference type="EC" id="5.4.2.6"/>
    </reaction>
</comment>
<dbReference type="EMBL" id="CP002175">
    <property type="protein sequence ID" value="ADO77865.1"/>
    <property type="molecule type" value="Genomic_DNA"/>
</dbReference>
<dbReference type="NCBIfam" id="TIGR02009">
    <property type="entry name" value="PGMB-YQAB-SF"/>
    <property type="match status" value="1"/>
</dbReference>
<organism evidence="14 15">
    <name type="scientific">Halanaerobium praevalens (strain ATCC 33744 / DSM 2228 / GSL)</name>
    <dbReference type="NCBI Taxonomy" id="572479"/>
    <lineage>
        <taxon>Bacteria</taxon>
        <taxon>Bacillati</taxon>
        <taxon>Bacillota</taxon>
        <taxon>Clostridia</taxon>
        <taxon>Halanaerobiales</taxon>
        <taxon>Halanaerobiaceae</taxon>
        <taxon>Halanaerobium</taxon>
    </lineage>
</organism>
<dbReference type="InterPro" id="IPR006439">
    <property type="entry name" value="HAD-SF_hydro_IA"/>
</dbReference>
<dbReference type="Gene3D" id="3.40.50.1000">
    <property type="entry name" value="HAD superfamily/HAD-like"/>
    <property type="match status" value="1"/>
</dbReference>
<dbReference type="InterPro" id="IPR010972">
    <property type="entry name" value="Beta-PGM"/>
</dbReference>
<dbReference type="EC" id="5.4.2.6" evidence="8"/>
<dbReference type="SUPFAM" id="SSF56784">
    <property type="entry name" value="HAD-like"/>
    <property type="match status" value="1"/>
</dbReference>
<dbReference type="STRING" id="572479.Hprae_1740"/>
<dbReference type="PRINTS" id="PR00413">
    <property type="entry name" value="HADHALOGNASE"/>
</dbReference>
<evidence type="ECO:0000256" key="7">
    <source>
        <dbReference type="ARBA" id="ARBA00044926"/>
    </source>
</evidence>
<dbReference type="InterPro" id="IPR023214">
    <property type="entry name" value="HAD_sf"/>
</dbReference>
<feature type="binding site" evidence="11">
    <location>
        <begin position="48"/>
        <end position="53"/>
    </location>
    <ligand>
        <name>substrate</name>
    </ligand>
</feature>
<dbReference type="GO" id="GO:0008801">
    <property type="term" value="F:beta-phosphoglucomutase activity"/>
    <property type="evidence" value="ECO:0007669"/>
    <property type="project" value="UniProtKB-EC"/>
</dbReference>
<keyword evidence="4 12" id="KW-0460">Magnesium</keyword>
<dbReference type="OrthoDB" id="9797743at2"/>
<accession>E3DQ88</accession>
<dbReference type="SFLD" id="SFLDG01135">
    <property type="entry name" value="C1.5.6:_HAD__Beta-PGM__Phospha"/>
    <property type="match status" value="1"/>
</dbReference>
<dbReference type="Pfam" id="PF13419">
    <property type="entry name" value="HAD_2"/>
    <property type="match status" value="1"/>
</dbReference>
<evidence type="ECO:0000256" key="13">
    <source>
        <dbReference type="PIRSR" id="PIRSR610972-4"/>
    </source>
</evidence>
<dbReference type="PATRIC" id="fig|572479.3.peg.1772"/>
<evidence type="ECO:0000313" key="15">
    <source>
        <dbReference type="Proteomes" id="UP000006866"/>
    </source>
</evidence>
<evidence type="ECO:0000256" key="12">
    <source>
        <dbReference type="PIRSR" id="PIRSR610972-3"/>
    </source>
</evidence>
<keyword evidence="5" id="KW-0413">Isomerase</keyword>
<dbReference type="SFLD" id="SFLDG01129">
    <property type="entry name" value="C1.5:_HAD__Beta-PGM__Phosphata"/>
    <property type="match status" value="1"/>
</dbReference>
<feature type="site" description="Important for catalytic activity and assists the phosphoryl transfer reaction to Asp8 by balancing charge and orienting the reacting groups" evidence="13">
    <location>
        <position position="116"/>
    </location>
</feature>
<dbReference type="GO" id="GO:0005975">
    <property type="term" value="P:carbohydrate metabolic process"/>
    <property type="evidence" value="ECO:0007669"/>
    <property type="project" value="InterPro"/>
</dbReference>
<proteinExistence type="inferred from homology"/>
<comment type="similarity">
    <text evidence="1">Belongs to the HAD-like hydrolase superfamily. CbbY/CbbZ/Gph/YieH family.</text>
</comment>
<evidence type="ECO:0000256" key="1">
    <source>
        <dbReference type="ARBA" id="ARBA00006171"/>
    </source>
</evidence>
<evidence type="ECO:0000256" key="10">
    <source>
        <dbReference type="PIRSR" id="PIRSR610972-1"/>
    </source>
</evidence>
<dbReference type="HOGENOM" id="CLU_045011_13_3_9"/>
<evidence type="ECO:0000313" key="14">
    <source>
        <dbReference type="EMBL" id="ADO77865.1"/>
    </source>
</evidence>
<dbReference type="InterPro" id="IPR010976">
    <property type="entry name" value="B-phosphoglucomutase_hydrolase"/>
</dbReference>
<dbReference type="SFLD" id="SFLDS00003">
    <property type="entry name" value="Haloacid_Dehalogenase"/>
    <property type="match status" value="1"/>
</dbReference>
<feature type="binding site" evidence="12">
    <location>
        <position position="15"/>
    </location>
    <ligand>
        <name>Mg(2+)</name>
        <dbReference type="ChEBI" id="CHEBI:18420"/>
    </ligand>
</feature>
<reference evidence="15" key="1">
    <citation type="submission" date="2010-10" db="EMBL/GenBank/DDBJ databases">
        <title>The complete genome of Halanaerobium praevalens DSM 2228.</title>
        <authorList>
            <consortium name="US DOE Joint Genome Institute (JGI-PGF)"/>
            <person name="Lucas S."/>
            <person name="Copeland A."/>
            <person name="Lapidus A."/>
            <person name="Glavina del Rio T."/>
            <person name="Dalin E."/>
            <person name="Tice H."/>
            <person name="Bruce D."/>
            <person name="Goodwin L."/>
            <person name="Pitluck S."/>
            <person name="Kyrpides N."/>
            <person name="Mavromatis K."/>
            <person name="Ivanova N."/>
            <person name="Ovchinnikova G."/>
            <person name="Chertkov O."/>
            <person name="Detter J.C."/>
            <person name="Han C."/>
            <person name="Larimer F."/>
            <person name="Land M."/>
            <person name="Hauser L."/>
            <person name="Markowitz V."/>
            <person name="Cheng J.-F."/>
            <person name="Hugenholtz P."/>
            <person name="Woyke T."/>
            <person name="Wu D."/>
            <person name="Tindall B."/>
            <person name="Pomrenke H.G."/>
            <person name="Brambilla E."/>
            <person name="Klenk H.-P."/>
            <person name="Eisen J.A."/>
        </authorList>
    </citation>
    <scope>NUCLEOTIDE SEQUENCE [LARGE SCALE GENOMIC DNA]</scope>
    <source>
        <strain evidence="15">ATCC 33744 / DSM 2228 / GSL</strain>
    </source>
</reference>
<dbReference type="InterPro" id="IPR041492">
    <property type="entry name" value="HAD_2"/>
</dbReference>
<feature type="binding site" evidence="11">
    <location>
        <position position="29"/>
    </location>
    <ligand>
        <name>substrate</name>
    </ligand>
</feature>
<feature type="binding site" evidence="12">
    <location>
        <position position="13"/>
    </location>
    <ligand>
        <name>Mg(2+)</name>
        <dbReference type="ChEBI" id="CHEBI:18420"/>
    </ligand>
</feature>
<evidence type="ECO:0000256" key="11">
    <source>
        <dbReference type="PIRSR" id="PIRSR610972-2"/>
    </source>
</evidence>
<dbReference type="KEGG" id="hpk:Hprae_1740"/>
<dbReference type="PANTHER" id="PTHR46193">
    <property type="entry name" value="6-PHOSPHOGLUCONATE PHOSPHATASE"/>
    <property type="match status" value="1"/>
</dbReference>
<evidence type="ECO:0000256" key="4">
    <source>
        <dbReference type="ARBA" id="ARBA00022842"/>
    </source>
</evidence>
<keyword evidence="2" id="KW-0597">Phosphoprotein</keyword>
<dbReference type="RefSeq" id="WP_014553882.1">
    <property type="nucleotide sequence ID" value="NC_017455.1"/>
</dbReference>
<evidence type="ECO:0000256" key="9">
    <source>
        <dbReference type="ARBA" id="ARBA00044991"/>
    </source>
</evidence>
<dbReference type="AlphaFoldDB" id="E3DQ88"/>
<feature type="binding site" evidence="11">
    <location>
        <begin position="116"/>
        <end position="120"/>
    </location>
    <ligand>
        <name>substrate</name>
    </ligand>
</feature>
<gene>
    <name evidence="14" type="ordered locus">Hprae_1740</name>
</gene>
<feature type="active site" description="Proton donor/acceptor" evidence="10">
    <location>
        <position position="15"/>
    </location>
</feature>
<keyword evidence="15" id="KW-1185">Reference proteome</keyword>
<feature type="binding site" evidence="12">
    <location>
        <position position="172"/>
    </location>
    <ligand>
        <name>Mg(2+)</name>
        <dbReference type="ChEBI" id="CHEBI:18420"/>
    </ligand>
</feature>
<evidence type="ECO:0000256" key="2">
    <source>
        <dbReference type="ARBA" id="ARBA00022553"/>
    </source>
</evidence>
<dbReference type="InterPro" id="IPR051600">
    <property type="entry name" value="Beta-PGM-like"/>
</dbReference>
<sequence length="218" mass="24466">MQKQTKIKGFIFDLDGVITDTAEFHYKSWQKLADEEDLFFNREVNEKLRGVSRMESLNIILADQDIPAAKKKEWTDRKNEYYQKYLTEISKADILDNMEAKLEKLKAEGYKLAVGSSSRNAKKVLKQLKITNLFDIIADGNSVERAKPAPDLFLYAAQGLGLKAAECVVLEDAESGVEAALAAEMRVIGLGPESRVGKADLVYANVSEINFEEIIKKL</sequence>
<feature type="binding site" evidence="11">
    <location>
        <position position="78"/>
    </location>
    <ligand>
        <name>substrate</name>
    </ligand>
</feature>
<feature type="binding site" evidence="12">
    <location>
        <position position="171"/>
    </location>
    <ligand>
        <name>Mg(2+)</name>
        <dbReference type="ChEBI" id="CHEBI:18420"/>
    </ligand>
</feature>
<dbReference type="NCBIfam" id="TIGR01990">
    <property type="entry name" value="bPGM"/>
    <property type="match status" value="1"/>
</dbReference>
<dbReference type="NCBIfam" id="TIGR01509">
    <property type="entry name" value="HAD-SF-IA-v3"/>
    <property type="match status" value="1"/>
</dbReference>
<dbReference type="Gene3D" id="1.10.150.240">
    <property type="entry name" value="Putative phosphatase, domain 2"/>
    <property type="match status" value="1"/>
</dbReference>
<dbReference type="InterPro" id="IPR023198">
    <property type="entry name" value="PGP-like_dom2"/>
</dbReference>
<dbReference type="InterPro" id="IPR036412">
    <property type="entry name" value="HAD-like_sf"/>
</dbReference>
<feature type="site" description="Important for catalytic activity and assists the phosphoryl transfer reaction to Asp8 by balancing charge and orienting the reacting groups" evidence="13">
    <location>
        <position position="147"/>
    </location>
</feature>
<evidence type="ECO:0000256" key="6">
    <source>
        <dbReference type="ARBA" id="ARBA00023277"/>
    </source>
</evidence>
<dbReference type="CDD" id="cd02598">
    <property type="entry name" value="HAD_BPGM"/>
    <property type="match status" value="1"/>
</dbReference>
<keyword evidence="6" id="KW-0119">Carbohydrate metabolism</keyword>
<protein>
    <recommendedName>
        <fullName evidence="9">Beta-phosphoglucomutase</fullName>
        <ecNumber evidence="8">5.4.2.6</ecNumber>
    </recommendedName>
</protein>
<dbReference type="eggNOG" id="COG0637">
    <property type="taxonomic scope" value="Bacteria"/>
</dbReference>
<evidence type="ECO:0000256" key="5">
    <source>
        <dbReference type="ARBA" id="ARBA00023235"/>
    </source>
</evidence>
<reference evidence="14 15" key="2">
    <citation type="journal article" date="2011" name="Stand. Genomic Sci.">
        <title>Complete genome sequence of the extremely halophilic Halanaerobium praevalens type strain (GSL).</title>
        <authorList>
            <person name="Ivanova N."/>
            <person name="Sikorski J."/>
            <person name="Chertkov O."/>
            <person name="Nolan M."/>
            <person name="Lucas S."/>
            <person name="Hammon N."/>
            <person name="Deshpande S."/>
            <person name="Cheng J.F."/>
            <person name="Tapia R."/>
            <person name="Han C."/>
            <person name="Goodwin L."/>
            <person name="Pitluck S."/>
            <person name="Huntemann M."/>
            <person name="Liolios K."/>
            <person name="Pagani I."/>
            <person name="Mavromatis K."/>
            <person name="Ovchinikova G."/>
            <person name="Pati A."/>
            <person name="Chen A."/>
            <person name="Palaniappan K."/>
            <person name="Land M."/>
            <person name="Hauser L."/>
            <person name="Brambilla E.M."/>
            <person name="Kannan K.P."/>
            <person name="Rohde M."/>
            <person name="Tindall B.J."/>
            <person name="Goker M."/>
            <person name="Detter J.C."/>
            <person name="Woyke T."/>
            <person name="Bristow J."/>
            <person name="Eisen J.A."/>
            <person name="Markowitz V."/>
            <person name="Hugenholtz P."/>
            <person name="Kyrpides N.C."/>
            <person name="Klenk H.P."/>
            <person name="Lapidus A."/>
        </authorList>
    </citation>
    <scope>NUCLEOTIDE SEQUENCE [LARGE SCALE GENOMIC DNA]</scope>
    <source>
        <strain evidence="15">ATCC 33744 / DSM 2228 / GSL</strain>
    </source>
</reference>
<feature type="binding site" evidence="11">
    <location>
        <position position="56"/>
    </location>
    <ligand>
        <name>substrate</name>
    </ligand>
</feature>
<comment type="cofactor">
    <cofactor evidence="12">
        <name>Mg(2+)</name>
        <dbReference type="ChEBI" id="CHEBI:18420"/>
    </cofactor>
    <text evidence="12">Binds 2 magnesium ions per subunit.</text>
</comment>
<dbReference type="Proteomes" id="UP000006866">
    <property type="component" value="Chromosome"/>
</dbReference>
<dbReference type="PANTHER" id="PTHR46193:SF18">
    <property type="entry name" value="HEXITOL PHOSPHATASE B"/>
    <property type="match status" value="1"/>
</dbReference>
<evidence type="ECO:0000256" key="3">
    <source>
        <dbReference type="ARBA" id="ARBA00022723"/>
    </source>
</evidence>